<dbReference type="HOGENOM" id="CLU_155106_1_0_9"/>
<organism evidence="2 3">
    <name type="scientific">Lactobacillus kullabergensis</name>
    <dbReference type="NCBI Taxonomy" id="1218493"/>
    <lineage>
        <taxon>Bacteria</taxon>
        <taxon>Bacillati</taxon>
        <taxon>Bacillota</taxon>
        <taxon>Bacilli</taxon>
        <taxon>Lactobacillales</taxon>
        <taxon>Lactobacillaceae</taxon>
        <taxon>Lactobacillus</taxon>
    </lineage>
</organism>
<keyword evidence="1" id="KW-1133">Transmembrane helix</keyword>
<dbReference type="Proteomes" id="UP000033533">
    <property type="component" value="Unassembled WGS sequence"/>
</dbReference>
<dbReference type="AlphaFoldDB" id="A0A0F4LC03"/>
<feature type="transmembrane region" description="Helical" evidence="1">
    <location>
        <begin position="50"/>
        <end position="71"/>
    </location>
</feature>
<gene>
    <name evidence="2" type="ORF">JF76_07870</name>
</gene>
<proteinExistence type="predicted"/>
<dbReference type="OrthoDB" id="2312248at2"/>
<name>A0A0F4LC03_9LACO</name>
<dbReference type="STRING" id="1218493.JF76_07870"/>
<dbReference type="RefSeq" id="WP_045927923.1">
    <property type="nucleotide sequence ID" value="NZ_JANUHF010000001.1"/>
</dbReference>
<sequence>MIYIACGSIIMVVGLLWLISPPKRPRPFYSYYSYLAQVNKASFKFAQHKASYYFIIFGLIQLVLGIGIHLLKWDRYFLLWLLTFYLFIIFPIMATEKSLKSFLQKRHELPADYIDPDKVKKERTKGFRDRK</sequence>
<evidence type="ECO:0000313" key="3">
    <source>
        <dbReference type="Proteomes" id="UP000033533"/>
    </source>
</evidence>
<accession>A0A0F4LC03</accession>
<evidence type="ECO:0000256" key="1">
    <source>
        <dbReference type="SAM" id="Phobius"/>
    </source>
</evidence>
<dbReference type="EMBL" id="JXBY01000018">
    <property type="protein sequence ID" value="KJY55843.1"/>
    <property type="molecule type" value="Genomic_DNA"/>
</dbReference>
<keyword evidence="1" id="KW-0812">Transmembrane</keyword>
<comment type="caution">
    <text evidence="2">The sequence shown here is derived from an EMBL/GenBank/DDBJ whole genome shotgun (WGS) entry which is preliminary data.</text>
</comment>
<feature type="transmembrane region" description="Helical" evidence="1">
    <location>
        <begin position="77"/>
        <end position="95"/>
    </location>
</feature>
<keyword evidence="1" id="KW-0472">Membrane</keyword>
<dbReference type="PATRIC" id="fig|1218493.3.peg.833"/>
<protein>
    <submittedName>
        <fullName evidence="2">Integral membrane protein</fullName>
    </submittedName>
</protein>
<evidence type="ECO:0000313" key="2">
    <source>
        <dbReference type="EMBL" id="KJY55843.1"/>
    </source>
</evidence>
<reference evidence="2 3" key="1">
    <citation type="submission" date="2014-12" db="EMBL/GenBank/DDBJ databases">
        <title>Comparative genomics of the lactic acid bacteria isolated from the honey bee gut.</title>
        <authorList>
            <person name="Ellegaard K.M."/>
            <person name="Tamarit D."/>
            <person name="Javelind E."/>
            <person name="Olofsson T."/>
            <person name="Andersson S.G."/>
            <person name="Vasquez A."/>
        </authorList>
    </citation>
    <scope>NUCLEOTIDE SEQUENCE [LARGE SCALE GENOMIC DNA]</scope>
    <source>
        <strain evidence="2 3">Biut2</strain>
    </source>
</reference>